<proteinExistence type="predicted"/>
<organism evidence="1 2">
    <name type="scientific">Halalkalibacter kiskunsagensis</name>
    <dbReference type="NCBI Taxonomy" id="1548599"/>
    <lineage>
        <taxon>Bacteria</taxon>
        <taxon>Bacillati</taxon>
        <taxon>Bacillota</taxon>
        <taxon>Bacilli</taxon>
        <taxon>Bacillales</taxon>
        <taxon>Bacillaceae</taxon>
        <taxon>Halalkalibacter</taxon>
    </lineage>
</organism>
<dbReference type="Proteomes" id="UP001589838">
    <property type="component" value="Unassembled WGS sequence"/>
</dbReference>
<keyword evidence="2" id="KW-1185">Reference proteome</keyword>
<name>A0ABV6KAD6_9BACI</name>
<dbReference type="InterPro" id="IPR011059">
    <property type="entry name" value="Metal-dep_hydrolase_composite"/>
</dbReference>
<evidence type="ECO:0000313" key="2">
    <source>
        <dbReference type="Proteomes" id="UP001589838"/>
    </source>
</evidence>
<accession>A0ABV6KAD6</accession>
<dbReference type="Gene3D" id="3.20.20.140">
    <property type="entry name" value="Metal-dependent hydrolases"/>
    <property type="match status" value="1"/>
</dbReference>
<dbReference type="EMBL" id="JBHLUX010000017">
    <property type="protein sequence ID" value="MFC0470276.1"/>
    <property type="molecule type" value="Genomic_DNA"/>
</dbReference>
<dbReference type="SUPFAM" id="SSF51338">
    <property type="entry name" value="Composite domain of metallo-dependent hydrolases"/>
    <property type="match status" value="1"/>
</dbReference>
<dbReference type="RefSeq" id="WP_335959003.1">
    <property type="nucleotide sequence ID" value="NZ_JAXBLX010000003.1"/>
</dbReference>
<evidence type="ECO:0008006" key="3">
    <source>
        <dbReference type="Google" id="ProtNLM"/>
    </source>
</evidence>
<reference evidence="1 2" key="1">
    <citation type="submission" date="2024-09" db="EMBL/GenBank/DDBJ databases">
        <authorList>
            <person name="Sun Q."/>
            <person name="Mori K."/>
        </authorList>
    </citation>
    <scope>NUCLEOTIDE SEQUENCE [LARGE SCALE GENOMIC DNA]</scope>
    <source>
        <strain evidence="1 2">NCAIM B.02610</strain>
    </source>
</reference>
<evidence type="ECO:0000313" key="1">
    <source>
        <dbReference type="EMBL" id="MFC0470276.1"/>
    </source>
</evidence>
<sequence>MYLLDKATKIDEEINTLRSYLIKDGKINYVTSTFDKWNKQRVTMTGTIMTNGRIMYDDKLLTCNDFQQFQERQSLLIKKGCTSVAVAPRVQYEREIEAVFKRAKHSMASSTLDFVIGITLPLAMVRPSVIRMCQNLKIPFLRIEIQSFNELKSLPWTHISQTLLTYPTVLIPVISSTSARFEVALLREWMAYCNNYRIHTTAPIEPLVRWIKPFLQKVGLFPEKGTLLAGSDADYLIFHQDQNHEIYSLKEKVATKGWIVYDEKDPIVVVVKGEIIKSNDAITLKPGFGRLIEVKRPARFLSMSHVGEDEIQQKSYM</sequence>
<dbReference type="Gene3D" id="2.30.40.10">
    <property type="entry name" value="Urease, subunit C, domain 1"/>
    <property type="match status" value="1"/>
</dbReference>
<comment type="caution">
    <text evidence="1">The sequence shown here is derived from an EMBL/GenBank/DDBJ whole genome shotgun (WGS) entry which is preliminary data.</text>
</comment>
<protein>
    <recommendedName>
        <fullName evidence="3">Amidohydrolase-related domain-containing protein</fullName>
    </recommendedName>
</protein>
<gene>
    <name evidence="1" type="ORF">ACFFHM_06970</name>
</gene>